<organism>
    <name type="scientific">Serpula lacrymans var. lacrymans (strain S7.9)</name>
    <name type="common">Dry rot fungus</name>
    <dbReference type="NCBI Taxonomy" id="578457"/>
    <lineage>
        <taxon>Eukaryota</taxon>
        <taxon>Fungi</taxon>
        <taxon>Dikarya</taxon>
        <taxon>Basidiomycota</taxon>
        <taxon>Agaricomycotina</taxon>
        <taxon>Agaricomycetes</taxon>
        <taxon>Agaricomycetidae</taxon>
        <taxon>Boletales</taxon>
        <taxon>Coniophorineae</taxon>
        <taxon>Serpulaceae</taxon>
        <taxon>Serpula</taxon>
    </lineage>
</organism>
<dbReference type="GeneID" id="18816436"/>
<dbReference type="AlphaFoldDB" id="F8NSE1"/>
<reference evidence="1" key="1">
    <citation type="submission" date="2011-04" db="EMBL/GenBank/DDBJ databases">
        <title>Evolution of plant cell wall degrading machinery underlies the functional diversity of forest fungi.</title>
        <authorList>
            <consortium name="US DOE Joint Genome Institute (JGI-PGF)"/>
            <person name="Eastwood D.C."/>
            <person name="Floudas D."/>
            <person name="Binder M."/>
            <person name="Majcherczyk A."/>
            <person name="Schneider P."/>
            <person name="Aerts A."/>
            <person name="Asiegbu F.O."/>
            <person name="Baker S.E."/>
            <person name="Barry K."/>
            <person name="Bendiksby M."/>
            <person name="Blumentritt M."/>
            <person name="Coutinho P.M."/>
            <person name="Cullen D."/>
            <person name="Cullen D."/>
            <person name="Gathman A."/>
            <person name="Goodell B."/>
            <person name="Henrissat B."/>
            <person name="Ihrmark K."/>
            <person name="Kauserud H."/>
            <person name="Kohler A."/>
            <person name="LaButti K."/>
            <person name="Lapidus A."/>
            <person name="Lavin J.L."/>
            <person name="Lee Y.-H."/>
            <person name="Lindquist E."/>
            <person name="Lilly W."/>
            <person name="Lucas S."/>
            <person name="Morin E."/>
            <person name="Murat C."/>
            <person name="Oguiza J.A."/>
            <person name="Park J."/>
            <person name="Pisabarro A.G."/>
            <person name="Riley R."/>
            <person name="Rosling A."/>
            <person name="Salamov A."/>
            <person name="Schmidt O."/>
            <person name="Schmutz J."/>
            <person name="Skrede I."/>
            <person name="Stenlid J."/>
            <person name="Wiebenga A."/>
            <person name="Xie X."/>
            <person name="Kues U."/>
            <person name="Hibbett D.S."/>
            <person name="Hoffmeister D."/>
            <person name="Hogberg N."/>
            <person name="Martin F."/>
            <person name="Grigoriev I.V."/>
            <person name="Watkinson S.C."/>
        </authorList>
    </citation>
    <scope>NUCLEOTIDE SEQUENCE</scope>
    <source>
        <strain evidence="1">S7.9</strain>
    </source>
</reference>
<dbReference type="KEGG" id="sla:SERLADRAFT_448032"/>
<dbReference type="HOGENOM" id="CLU_3088725_0_0_1"/>
<accession>F8NSE1</accession>
<sequence length="52" mass="6410">MIDWSKDSKWTRILTEKWTISLRIILPAIRQITQVQPVTRRTSLRIYWFIHI</sequence>
<dbReference type="EMBL" id="GL945432">
    <property type="protein sequence ID" value="EGO26919.1"/>
    <property type="molecule type" value="Genomic_DNA"/>
</dbReference>
<name>F8NSE1_SERL9</name>
<dbReference type="Proteomes" id="UP000008064">
    <property type="component" value="Unassembled WGS sequence"/>
</dbReference>
<dbReference type="RefSeq" id="XP_007317092.1">
    <property type="nucleotide sequence ID" value="XM_007317030.1"/>
</dbReference>
<proteinExistence type="predicted"/>
<protein>
    <submittedName>
        <fullName evidence="1">Uncharacterized protein</fullName>
    </submittedName>
</protein>
<gene>
    <name evidence="1" type="ORF">SERLADRAFT_448032</name>
</gene>
<evidence type="ECO:0000313" key="1">
    <source>
        <dbReference type="EMBL" id="EGO26919.1"/>
    </source>
</evidence>